<keyword evidence="1" id="KW-0812">Transmembrane</keyword>
<proteinExistence type="predicted"/>
<reference evidence="2 3" key="1">
    <citation type="submission" date="2022-02" db="EMBL/GenBank/DDBJ databases">
        <title>Genome analysis of Beneficial Microorganisms for Coral consortium from Pocillopora damicornis.</title>
        <authorList>
            <person name="Rosado P.M."/>
            <person name="Cardoso P.M."/>
            <person name="Rosado J.G."/>
            <person name="Schultz J."/>
            <person name="Rocha U."/>
            <person name="Costa T.K."/>
            <person name="Peixoto R.S."/>
        </authorList>
    </citation>
    <scope>NUCLEOTIDE SEQUENCE [LARGE SCALE GENOMIC DNA]</scope>
    <source>
        <strain evidence="2 3">BMC5</strain>
    </source>
</reference>
<name>A0ABT6TX05_9GAMM</name>
<gene>
    <name evidence="2" type="ORF">MKZ47_04905</name>
</gene>
<accession>A0ABT6TX05</accession>
<keyword evidence="3" id="KW-1185">Reference proteome</keyword>
<feature type="transmembrane region" description="Helical" evidence="1">
    <location>
        <begin position="157"/>
        <end position="179"/>
    </location>
</feature>
<feature type="transmembrane region" description="Helical" evidence="1">
    <location>
        <begin position="218"/>
        <end position="237"/>
    </location>
</feature>
<organism evidence="2 3">
    <name type="scientific">Pseudoalteromonas shioyasakiensis</name>
    <dbReference type="NCBI Taxonomy" id="1190813"/>
    <lineage>
        <taxon>Bacteria</taxon>
        <taxon>Pseudomonadati</taxon>
        <taxon>Pseudomonadota</taxon>
        <taxon>Gammaproteobacteria</taxon>
        <taxon>Alteromonadales</taxon>
        <taxon>Pseudoalteromonadaceae</taxon>
        <taxon>Pseudoalteromonas</taxon>
    </lineage>
</organism>
<evidence type="ECO:0000313" key="2">
    <source>
        <dbReference type="EMBL" id="MDI4668437.1"/>
    </source>
</evidence>
<protein>
    <submittedName>
        <fullName evidence="2">Iron transporter</fullName>
    </submittedName>
</protein>
<dbReference type="EMBL" id="JAKUMG010000002">
    <property type="protein sequence ID" value="MDI4668437.1"/>
    <property type="molecule type" value="Genomic_DNA"/>
</dbReference>
<feature type="transmembrane region" description="Helical" evidence="1">
    <location>
        <begin position="123"/>
        <end position="145"/>
    </location>
</feature>
<evidence type="ECO:0000313" key="3">
    <source>
        <dbReference type="Proteomes" id="UP001156974"/>
    </source>
</evidence>
<feature type="transmembrane region" description="Helical" evidence="1">
    <location>
        <begin position="6"/>
        <end position="28"/>
    </location>
</feature>
<feature type="transmembrane region" description="Helical" evidence="1">
    <location>
        <begin position="91"/>
        <end position="111"/>
    </location>
</feature>
<keyword evidence="1" id="KW-0472">Membrane</keyword>
<sequence length="249" mass="27277">MMLITSLLMSINQLLPVVILAVLLSLIVPLSQRQLSIYAVIGTLLSLVFVQGAAWLSQLFDHRGLEFIQMLLCIVIFIAALISCQQRSIAAALALIATMTLYLSHYMIYLVSFWHSKDAAEPLILGTSLGVGICISFGVLLFFLLESIAKRVGEQPLVVLLALNATAKLLIFLDLASQIDLLDVTSNYLDWRGFLVENSELGRVLKALVGYEATPSKTALWVYIIATLGFIALAHVLKIKKTKEPVCGS</sequence>
<dbReference type="Proteomes" id="UP001156974">
    <property type="component" value="Unassembled WGS sequence"/>
</dbReference>
<feature type="transmembrane region" description="Helical" evidence="1">
    <location>
        <begin position="67"/>
        <end position="84"/>
    </location>
</feature>
<feature type="transmembrane region" description="Helical" evidence="1">
    <location>
        <begin position="35"/>
        <end position="55"/>
    </location>
</feature>
<keyword evidence="1" id="KW-1133">Transmembrane helix</keyword>
<evidence type="ECO:0000256" key="1">
    <source>
        <dbReference type="SAM" id="Phobius"/>
    </source>
</evidence>
<comment type="caution">
    <text evidence="2">The sequence shown here is derived from an EMBL/GenBank/DDBJ whole genome shotgun (WGS) entry which is preliminary data.</text>
</comment>
<dbReference type="RefSeq" id="WP_258535935.1">
    <property type="nucleotide sequence ID" value="NZ_JAKUMG010000002.1"/>
</dbReference>